<protein>
    <submittedName>
        <fullName evidence="10">Ger(X)C family spore germination protein</fullName>
    </submittedName>
</protein>
<gene>
    <name evidence="10" type="ORF">M5X09_16770</name>
</gene>
<keyword evidence="7" id="KW-0449">Lipoprotein</keyword>
<name>A0ABT4DVC6_9BACL</name>
<dbReference type="Pfam" id="PF25198">
    <property type="entry name" value="Spore_GerAC_N"/>
    <property type="match status" value="1"/>
</dbReference>
<evidence type="ECO:0000259" key="9">
    <source>
        <dbReference type="Pfam" id="PF25198"/>
    </source>
</evidence>
<dbReference type="EMBL" id="JAMDLW010000022">
    <property type="protein sequence ID" value="MCY9521301.1"/>
    <property type="molecule type" value="Genomic_DNA"/>
</dbReference>
<dbReference type="InterPro" id="IPR057336">
    <property type="entry name" value="GerAC_N"/>
</dbReference>
<dbReference type="NCBIfam" id="TIGR02887">
    <property type="entry name" value="spore_ger_x_C"/>
    <property type="match status" value="1"/>
</dbReference>
<evidence type="ECO:0000313" key="10">
    <source>
        <dbReference type="EMBL" id="MCY9521301.1"/>
    </source>
</evidence>
<reference evidence="10 11" key="1">
    <citation type="submission" date="2022-05" db="EMBL/GenBank/DDBJ databases">
        <title>Genome Sequencing of Bee-Associated Microbes.</title>
        <authorList>
            <person name="Dunlap C."/>
        </authorList>
    </citation>
    <scope>NUCLEOTIDE SEQUENCE [LARGE SCALE GENOMIC DNA]</scope>
    <source>
        <strain evidence="10 11">NRRL NRS-1438</strain>
    </source>
</reference>
<evidence type="ECO:0000256" key="2">
    <source>
        <dbReference type="ARBA" id="ARBA00007886"/>
    </source>
</evidence>
<comment type="subcellular location">
    <subcellularLocation>
        <location evidence="1">Membrane</location>
        <topology evidence="1">Lipid-anchor</topology>
    </subcellularLocation>
</comment>
<evidence type="ECO:0000259" key="8">
    <source>
        <dbReference type="Pfam" id="PF05504"/>
    </source>
</evidence>
<dbReference type="InterPro" id="IPR008844">
    <property type="entry name" value="Spore_GerAC-like"/>
</dbReference>
<dbReference type="InterPro" id="IPR038501">
    <property type="entry name" value="Spore_GerAC_C_sf"/>
</dbReference>
<feature type="domain" description="Spore germination protein N-terminal" evidence="9">
    <location>
        <begin position="23"/>
        <end position="192"/>
    </location>
</feature>
<evidence type="ECO:0000256" key="6">
    <source>
        <dbReference type="ARBA" id="ARBA00023139"/>
    </source>
</evidence>
<dbReference type="RefSeq" id="WP_268601215.1">
    <property type="nucleotide sequence ID" value="NZ_JAMDLV010000021.1"/>
</dbReference>
<keyword evidence="3" id="KW-0309">Germination</keyword>
<evidence type="ECO:0000256" key="5">
    <source>
        <dbReference type="ARBA" id="ARBA00023136"/>
    </source>
</evidence>
<keyword evidence="11" id="KW-1185">Reference proteome</keyword>
<dbReference type="Gene3D" id="3.30.300.210">
    <property type="entry name" value="Nutrient germinant receptor protein C, domain 3"/>
    <property type="match status" value="1"/>
</dbReference>
<keyword evidence="4" id="KW-0732">Signal</keyword>
<accession>A0ABT4DVC6</accession>
<dbReference type="Pfam" id="PF05504">
    <property type="entry name" value="Spore_GerAC"/>
    <property type="match status" value="1"/>
</dbReference>
<evidence type="ECO:0000256" key="7">
    <source>
        <dbReference type="ARBA" id="ARBA00023288"/>
    </source>
</evidence>
<evidence type="ECO:0000256" key="3">
    <source>
        <dbReference type="ARBA" id="ARBA00022544"/>
    </source>
</evidence>
<evidence type="ECO:0000256" key="4">
    <source>
        <dbReference type="ARBA" id="ARBA00022729"/>
    </source>
</evidence>
<keyword evidence="6" id="KW-0564">Palmitate</keyword>
<dbReference type="Proteomes" id="UP001207626">
    <property type="component" value="Unassembled WGS sequence"/>
</dbReference>
<proteinExistence type="inferred from homology"/>
<evidence type="ECO:0000313" key="11">
    <source>
        <dbReference type="Proteomes" id="UP001207626"/>
    </source>
</evidence>
<sequence>MRLGIILFAACFMATLTSGCWDVQMLKDDRIVYIVGLDLSSDGKLQSTISILDVSGGSDTGKKANSEILTASGDTSRHTRDIIDREVSGRLSASKLRVILIGESLARQGIYPVLDVLYRDPRSALNARIAVVAGKAHDVINKNITGSKLIGEHFNQLIRSAERRTVVPAVNIQLICPPMLDPGDDFAVPYISNKETNPTVYGIALFNGDKITSTFNSEDSLLYLLMADKLAKNASLTLQVNKEENRNPEKFLAMDIQKLNRKMKVNVQGNRSIKVTLDLNLKVTATEYPKDHLNDRRTLGQLNKKLSEELTRRAQAITQKMLQANHDGFGIGRRIMAYYPNTWNNLNWIEDYPKVEFDPKVTVEIVNHGIIN</sequence>
<comment type="caution">
    <text evidence="10">The sequence shown here is derived from an EMBL/GenBank/DDBJ whole genome shotgun (WGS) entry which is preliminary data.</text>
</comment>
<dbReference type="PANTHER" id="PTHR35789">
    <property type="entry name" value="SPORE GERMINATION PROTEIN B3"/>
    <property type="match status" value="1"/>
</dbReference>
<evidence type="ECO:0000256" key="1">
    <source>
        <dbReference type="ARBA" id="ARBA00004635"/>
    </source>
</evidence>
<dbReference type="PROSITE" id="PS51257">
    <property type="entry name" value="PROKAR_LIPOPROTEIN"/>
    <property type="match status" value="1"/>
</dbReference>
<dbReference type="PANTHER" id="PTHR35789:SF1">
    <property type="entry name" value="SPORE GERMINATION PROTEIN B3"/>
    <property type="match status" value="1"/>
</dbReference>
<comment type="similarity">
    <text evidence="2">Belongs to the GerABKC lipoprotein family.</text>
</comment>
<dbReference type="InterPro" id="IPR046953">
    <property type="entry name" value="Spore_GerAC-like_C"/>
</dbReference>
<feature type="domain" description="Spore germination GerAC-like C-terminal" evidence="8">
    <location>
        <begin position="202"/>
        <end position="369"/>
    </location>
</feature>
<organism evidence="10 11">
    <name type="scientific">Paenibacillus apiarius</name>
    <dbReference type="NCBI Taxonomy" id="46240"/>
    <lineage>
        <taxon>Bacteria</taxon>
        <taxon>Bacillati</taxon>
        <taxon>Bacillota</taxon>
        <taxon>Bacilli</taxon>
        <taxon>Bacillales</taxon>
        <taxon>Paenibacillaceae</taxon>
        <taxon>Paenibacillus</taxon>
    </lineage>
</organism>
<keyword evidence="5" id="KW-0472">Membrane</keyword>